<dbReference type="InterPro" id="IPR000014">
    <property type="entry name" value="PAS"/>
</dbReference>
<proteinExistence type="predicted"/>
<keyword evidence="1" id="KW-1133">Transmembrane helix</keyword>
<keyword evidence="4" id="KW-1185">Reference proteome</keyword>
<accession>A0CKB1</accession>
<evidence type="ECO:0000313" key="4">
    <source>
        <dbReference type="Proteomes" id="UP000000600"/>
    </source>
</evidence>
<feature type="transmembrane region" description="Helical" evidence="1">
    <location>
        <begin position="128"/>
        <end position="146"/>
    </location>
</feature>
<sequence>MNNVNLRVVIQLAYFILVLTIKLSQSQFRILLSYFKYDLDCALYTFNRYVNTCVEQQQLIFKSLCVDLGLINDGFLSRFQYFWLGLTIQLEFDSTIQNQIVRVGYLLVVIASANQTSIYLLIDSSAIGIIFGEALYGLLLLYQFIVKTNQQVKKLPLHKSCSHSFTEKIESPQQQIFDEDSNQIKFMPLNQGLGKNSSLYSRDPSVLEQIEQQKTFYEILFNQFPEGILIIKDQNKIDYHNNQVYNLLGRKHIQNRKDQILPRLYELKNYSSKFQFEEQTQFDKFFSNRNEK</sequence>
<dbReference type="Pfam" id="PF13188">
    <property type="entry name" value="PAS_8"/>
    <property type="match status" value="1"/>
</dbReference>
<reference evidence="3 4" key="1">
    <citation type="journal article" date="2006" name="Nature">
        <title>Global trends of whole-genome duplications revealed by the ciliate Paramecium tetraurelia.</title>
        <authorList>
            <consortium name="Genoscope"/>
            <person name="Aury J.-M."/>
            <person name="Jaillon O."/>
            <person name="Duret L."/>
            <person name="Noel B."/>
            <person name="Jubin C."/>
            <person name="Porcel B.M."/>
            <person name="Segurens B."/>
            <person name="Daubin V."/>
            <person name="Anthouard V."/>
            <person name="Aiach N."/>
            <person name="Arnaiz O."/>
            <person name="Billaut A."/>
            <person name="Beisson J."/>
            <person name="Blanc I."/>
            <person name="Bouhouche K."/>
            <person name="Camara F."/>
            <person name="Duharcourt S."/>
            <person name="Guigo R."/>
            <person name="Gogendeau D."/>
            <person name="Katinka M."/>
            <person name="Keller A.-M."/>
            <person name="Kissmehl R."/>
            <person name="Klotz C."/>
            <person name="Koll F."/>
            <person name="Le Moue A."/>
            <person name="Lepere C."/>
            <person name="Malinsky S."/>
            <person name="Nowacki M."/>
            <person name="Nowak J.K."/>
            <person name="Plattner H."/>
            <person name="Poulain J."/>
            <person name="Ruiz F."/>
            <person name="Serrano V."/>
            <person name="Zagulski M."/>
            <person name="Dessen P."/>
            <person name="Betermier M."/>
            <person name="Weissenbach J."/>
            <person name="Scarpelli C."/>
            <person name="Schachter V."/>
            <person name="Sperling L."/>
            <person name="Meyer E."/>
            <person name="Cohen J."/>
            <person name="Wincker P."/>
        </authorList>
    </citation>
    <scope>NUCLEOTIDE SEQUENCE [LARGE SCALE GENOMIC DNA]</scope>
    <source>
        <strain evidence="3 4">Stock d4-2</strain>
    </source>
</reference>
<evidence type="ECO:0000256" key="1">
    <source>
        <dbReference type="SAM" id="Phobius"/>
    </source>
</evidence>
<feature type="domain" description="PAS" evidence="2">
    <location>
        <begin position="216"/>
        <end position="269"/>
    </location>
</feature>
<dbReference type="GeneID" id="5024410"/>
<dbReference type="InParanoid" id="A0CKB1"/>
<dbReference type="HOGENOM" id="CLU_954594_0_0_1"/>
<evidence type="ECO:0000259" key="2">
    <source>
        <dbReference type="Pfam" id="PF13188"/>
    </source>
</evidence>
<gene>
    <name evidence="3" type="ORF">GSPATT00000941001</name>
</gene>
<dbReference type="RefSeq" id="XP_001438625.1">
    <property type="nucleotide sequence ID" value="XM_001438588.1"/>
</dbReference>
<dbReference type="EMBL" id="CT868096">
    <property type="protein sequence ID" value="CAK71228.1"/>
    <property type="molecule type" value="Genomic_DNA"/>
</dbReference>
<dbReference type="AlphaFoldDB" id="A0CKB1"/>
<organism evidence="3 4">
    <name type="scientific">Paramecium tetraurelia</name>
    <dbReference type="NCBI Taxonomy" id="5888"/>
    <lineage>
        <taxon>Eukaryota</taxon>
        <taxon>Sar</taxon>
        <taxon>Alveolata</taxon>
        <taxon>Ciliophora</taxon>
        <taxon>Intramacronucleata</taxon>
        <taxon>Oligohymenophorea</taxon>
        <taxon>Peniculida</taxon>
        <taxon>Parameciidae</taxon>
        <taxon>Paramecium</taxon>
    </lineage>
</organism>
<keyword evidence="1" id="KW-0812">Transmembrane</keyword>
<protein>
    <recommendedName>
        <fullName evidence="2">PAS domain-containing protein</fullName>
    </recommendedName>
</protein>
<feature type="transmembrane region" description="Helical" evidence="1">
    <location>
        <begin position="103"/>
        <end position="122"/>
    </location>
</feature>
<dbReference type="KEGG" id="ptm:GSPATT00000941001"/>
<dbReference type="Proteomes" id="UP000000600">
    <property type="component" value="Unassembled WGS sequence"/>
</dbReference>
<evidence type="ECO:0000313" key="3">
    <source>
        <dbReference type="EMBL" id="CAK71228.1"/>
    </source>
</evidence>
<name>A0CKB1_PARTE</name>
<keyword evidence="1" id="KW-0472">Membrane</keyword>